<keyword evidence="3" id="KW-1185">Reference proteome</keyword>
<evidence type="ECO:0000256" key="1">
    <source>
        <dbReference type="SAM" id="MobiDB-lite"/>
    </source>
</evidence>
<protein>
    <submittedName>
        <fullName evidence="2">Uncharacterized protein</fullName>
    </submittedName>
</protein>
<dbReference type="Proteomes" id="UP001159363">
    <property type="component" value="Chromosome 9"/>
</dbReference>
<comment type="caution">
    <text evidence="2">The sequence shown here is derived from an EMBL/GenBank/DDBJ whole genome shotgun (WGS) entry which is preliminary data.</text>
</comment>
<reference evidence="2 3" key="1">
    <citation type="submission" date="2023-02" db="EMBL/GenBank/DDBJ databases">
        <title>LHISI_Scaffold_Assembly.</title>
        <authorList>
            <person name="Stuart O.P."/>
            <person name="Cleave R."/>
            <person name="Magrath M.J.L."/>
            <person name="Mikheyev A.S."/>
        </authorList>
    </citation>
    <scope>NUCLEOTIDE SEQUENCE [LARGE SCALE GENOMIC DNA]</scope>
    <source>
        <strain evidence="2">Daus_M_001</strain>
        <tissue evidence="2">Leg muscle</tissue>
    </source>
</reference>
<evidence type="ECO:0000313" key="2">
    <source>
        <dbReference type="EMBL" id="KAJ8873659.1"/>
    </source>
</evidence>
<gene>
    <name evidence="2" type="ORF">PR048_024488</name>
</gene>
<feature type="compositionally biased region" description="Polar residues" evidence="1">
    <location>
        <begin position="92"/>
        <end position="103"/>
    </location>
</feature>
<organism evidence="2 3">
    <name type="scientific">Dryococelus australis</name>
    <dbReference type="NCBI Taxonomy" id="614101"/>
    <lineage>
        <taxon>Eukaryota</taxon>
        <taxon>Metazoa</taxon>
        <taxon>Ecdysozoa</taxon>
        <taxon>Arthropoda</taxon>
        <taxon>Hexapoda</taxon>
        <taxon>Insecta</taxon>
        <taxon>Pterygota</taxon>
        <taxon>Neoptera</taxon>
        <taxon>Polyneoptera</taxon>
        <taxon>Phasmatodea</taxon>
        <taxon>Verophasmatodea</taxon>
        <taxon>Anareolatae</taxon>
        <taxon>Phasmatidae</taxon>
        <taxon>Eurycanthinae</taxon>
        <taxon>Dryococelus</taxon>
    </lineage>
</organism>
<feature type="region of interest" description="Disordered" evidence="1">
    <location>
        <begin position="92"/>
        <end position="114"/>
    </location>
</feature>
<proteinExistence type="predicted"/>
<dbReference type="EMBL" id="JARBHB010000010">
    <property type="protein sequence ID" value="KAJ8873659.1"/>
    <property type="molecule type" value="Genomic_DNA"/>
</dbReference>
<sequence length="375" mass="41232">MRAKRGSVGWCRLRGSGRVPRGGPPTSDIVRRDSHMRRREVSHTPFELGTLASNIPGDRHEMKSYDGTTMEYTDEGNRSTPGKLRWLSGQNHSPPTALNSSAHLPTRRIGFDSPRGGPRIRTWELCRMMPLDGGFPQRSPVSPALTLQRWSTAYSPLKIPILQHLAMWVGGGDEVAERLTCSPPTMTNRAQSPARSLPAGFLCDLPFPPPLHSGAAPFSYHLTPMHNRQLVLVVDVDGNQSNQVSESVLKCFRPQPDGFLLSRKSGVHTRGRVRGVVILLASHQGELGSIPSRATPGFSQVGIVTDDAAGRRFFLRDLPFLPPFRSGAAPFPPHSTLIGFQDLVVTSRSNLSIQVMLVVFRHMFLIYCGPIAKAT</sequence>
<accession>A0ABQ9GNT5</accession>
<name>A0ABQ9GNT5_9NEOP</name>
<evidence type="ECO:0000313" key="3">
    <source>
        <dbReference type="Proteomes" id="UP001159363"/>
    </source>
</evidence>